<organism evidence="2 3">
    <name type="scientific">Marvinbryantia formatexigens DSM 14469</name>
    <dbReference type="NCBI Taxonomy" id="478749"/>
    <lineage>
        <taxon>Bacteria</taxon>
        <taxon>Bacillati</taxon>
        <taxon>Bacillota</taxon>
        <taxon>Clostridia</taxon>
        <taxon>Lachnospirales</taxon>
        <taxon>Lachnospiraceae</taxon>
        <taxon>Marvinbryantia</taxon>
    </lineage>
</organism>
<protein>
    <submittedName>
        <fullName evidence="2">Uncharacterized protein</fullName>
    </submittedName>
</protein>
<evidence type="ECO:0000313" key="2">
    <source>
        <dbReference type="EMBL" id="EET61900.1"/>
    </source>
</evidence>
<reference evidence="2" key="1">
    <citation type="submission" date="2009-07" db="EMBL/GenBank/DDBJ databases">
        <authorList>
            <person name="Weinstock G."/>
            <person name="Sodergren E."/>
            <person name="Clifton S."/>
            <person name="Fulton L."/>
            <person name="Fulton B."/>
            <person name="Courtney L."/>
            <person name="Fronick C."/>
            <person name="Harrison M."/>
            <person name="Strong C."/>
            <person name="Farmer C."/>
            <person name="Delahaunty K."/>
            <person name="Markovic C."/>
            <person name="Hall O."/>
            <person name="Minx P."/>
            <person name="Tomlinson C."/>
            <person name="Mitreva M."/>
            <person name="Nelson J."/>
            <person name="Hou S."/>
            <person name="Wollam A."/>
            <person name="Pepin K.H."/>
            <person name="Johnson M."/>
            <person name="Bhonagiri V."/>
            <person name="Nash W.E."/>
            <person name="Warren W."/>
            <person name="Chinwalla A."/>
            <person name="Mardis E.R."/>
            <person name="Wilson R.K."/>
        </authorList>
    </citation>
    <scope>NUCLEOTIDE SEQUENCE [LARGE SCALE GENOMIC DNA]</scope>
    <source>
        <strain evidence="2">DSM 14469</strain>
    </source>
</reference>
<name>C6LBU7_9FIRM</name>
<keyword evidence="3" id="KW-1185">Reference proteome</keyword>
<gene>
    <name evidence="2" type="ORF">BRYFOR_06092</name>
</gene>
<comment type="caution">
    <text evidence="2">The sequence shown here is derived from an EMBL/GenBank/DDBJ whole genome shotgun (WGS) entry which is preliminary data.</text>
</comment>
<evidence type="ECO:0000256" key="1">
    <source>
        <dbReference type="SAM" id="MobiDB-lite"/>
    </source>
</evidence>
<dbReference type="AlphaFoldDB" id="C6LBU7"/>
<dbReference type="EMBL" id="ACCL02000004">
    <property type="protein sequence ID" value="EET61900.1"/>
    <property type="molecule type" value="Genomic_DNA"/>
</dbReference>
<dbReference type="Proteomes" id="UP000005561">
    <property type="component" value="Unassembled WGS sequence"/>
</dbReference>
<feature type="region of interest" description="Disordered" evidence="1">
    <location>
        <begin position="1"/>
        <end position="25"/>
    </location>
</feature>
<accession>C6LBU7</accession>
<sequence length="43" mass="4483">MPGSSDYNAGGKIPPTKMPAASAAGKKEISVRHMQSVFCVSFV</sequence>
<proteinExistence type="predicted"/>
<evidence type="ECO:0000313" key="3">
    <source>
        <dbReference type="Proteomes" id="UP000005561"/>
    </source>
</evidence>